<dbReference type="Gene3D" id="2.30.30.240">
    <property type="entry name" value="PRC-barrel domain"/>
    <property type="match status" value="1"/>
</dbReference>
<dbReference type="Pfam" id="PF01782">
    <property type="entry name" value="RimM"/>
    <property type="match status" value="1"/>
</dbReference>
<dbReference type="SUPFAM" id="SSF50447">
    <property type="entry name" value="Translation proteins"/>
    <property type="match status" value="1"/>
</dbReference>
<dbReference type="InterPro" id="IPR056792">
    <property type="entry name" value="PRC_RimM"/>
</dbReference>
<sequence>MGGTLLNSEYLLVGRIVGTHGIRGEVRVQSNTDFPEVRFAPGNRLILFPPGKQDPIWLMVEKSRPHKSVYLLKFQEWSSIDQAEPFKKGLLAVTRENRVPVDEEEGEYYFHQIIGLTAVTTDGKEIGEVKEILPLPANDVWVVRSAETGKEILIPYISEIVKDVDLGQKRITIEWMEGLA</sequence>
<dbReference type="GO" id="GO:0043022">
    <property type="term" value="F:ribosome binding"/>
    <property type="evidence" value="ECO:0007669"/>
    <property type="project" value="InterPro"/>
</dbReference>
<comment type="caution">
    <text evidence="8">The sequence shown here is derived from an EMBL/GenBank/DDBJ whole genome shotgun (WGS) entry which is preliminary data.</text>
</comment>
<dbReference type="Pfam" id="PF24986">
    <property type="entry name" value="PRC_RimM"/>
    <property type="match status" value="1"/>
</dbReference>
<keyword evidence="4 5" id="KW-0143">Chaperone</keyword>
<keyword evidence="3 5" id="KW-0698">rRNA processing</keyword>
<keyword evidence="9" id="KW-1185">Reference proteome</keyword>
<dbReference type="Proteomes" id="UP000538292">
    <property type="component" value="Unassembled WGS sequence"/>
</dbReference>
<evidence type="ECO:0000256" key="3">
    <source>
        <dbReference type="ARBA" id="ARBA00022552"/>
    </source>
</evidence>
<dbReference type="GO" id="GO:0006364">
    <property type="term" value="P:rRNA processing"/>
    <property type="evidence" value="ECO:0007669"/>
    <property type="project" value="UniProtKB-UniRule"/>
</dbReference>
<dbReference type="InterPro" id="IPR009000">
    <property type="entry name" value="Transl_B-barrel_sf"/>
</dbReference>
<dbReference type="GO" id="GO:0005840">
    <property type="term" value="C:ribosome"/>
    <property type="evidence" value="ECO:0007669"/>
    <property type="project" value="InterPro"/>
</dbReference>
<evidence type="ECO:0000256" key="2">
    <source>
        <dbReference type="ARBA" id="ARBA00022517"/>
    </source>
</evidence>
<evidence type="ECO:0000256" key="4">
    <source>
        <dbReference type="ARBA" id="ARBA00023186"/>
    </source>
</evidence>
<evidence type="ECO:0000256" key="5">
    <source>
        <dbReference type="HAMAP-Rule" id="MF_00014"/>
    </source>
</evidence>
<dbReference type="GO" id="GO:0005737">
    <property type="term" value="C:cytoplasm"/>
    <property type="evidence" value="ECO:0007669"/>
    <property type="project" value="UniProtKB-SubCell"/>
</dbReference>
<dbReference type="InterPro" id="IPR036976">
    <property type="entry name" value="RimM_N_sf"/>
</dbReference>
<feature type="domain" description="RimM N-terminal" evidence="6">
    <location>
        <begin position="13"/>
        <end position="96"/>
    </location>
</feature>
<feature type="domain" description="Ribosome maturation factor RimM PRC barrel" evidence="7">
    <location>
        <begin position="111"/>
        <end position="179"/>
    </location>
</feature>
<gene>
    <name evidence="5 8" type="primary">rimM</name>
    <name evidence="8" type="ORF">H2C83_08920</name>
</gene>
<comment type="similarity">
    <text evidence="5">Belongs to the RimM family.</text>
</comment>
<dbReference type="SUPFAM" id="SSF50346">
    <property type="entry name" value="PRC-barrel domain"/>
    <property type="match status" value="1"/>
</dbReference>
<keyword evidence="2 5" id="KW-0690">Ribosome biogenesis</keyword>
<comment type="subunit">
    <text evidence="5">Binds ribosomal protein uS19.</text>
</comment>
<organism evidence="8 9">
    <name type="scientific">Thermoactinomyces mirandus</name>
    <dbReference type="NCBI Taxonomy" id="2756294"/>
    <lineage>
        <taxon>Bacteria</taxon>
        <taxon>Bacillati</taxon>
        <taxon>Bacillota</taxon>
        <taxon>Bacilli</taxon>
        <taxon>Bacillales</taxon>
        <taxon>Thermoactinomycetaceae</taxon>
        <taxon>Thermoactinomyces</taxon>
    </lineage>
</organism>
<dbReference type="PANTHER" id="PTHR33692">
    <property type="entry name" value="RIBOSOME MATURATION FACTOR RIMM"/>
    <property type="match status" value="1"/>
</dbReference>
<proteinExistence type="inferred from homology"/>
<dbReference type="InterPro" id="IPR002676">
    <property type="entry name" value="RimM_N"/>
</dbReference>
<name>A0A7W2AS90_9BACL</name>
<dbReference type="PANTHER" id="PTHR33692:SF1">
    <property type="entry name" value="RIBOSOME MATURATION FACTOR RIMM"/>
    <property type="match status" value="1"/>
</dbReference>
<evidence type="ECO:0000313" key="8">
    <source>
        <dbReference type="EMBL" id="MBA4602435.1"/>
    </source>
</evidence>
<evidence type="ECO:0000256" key="1">
    <source>
        <dbReference type="ARBA" id="ARBA00022490"/>
    </source>
</evidence>
<comment type="function">
    <text evidence="5">An accessory protein needed during the final step in the assembly of 30S ribosomal subunit, possibly for assembly of the head region. Essential for efficient processing of 16S rRNA. May be needed both before and after RbfA during the maturation of 16S rRNA. It has affinity for free ribosomal 30S subunits but not for 70S ribosomes.</text>
</comment>
<dbReference type="EMBL" id="JACEOL010000030">
    <property type="protein sequence ID" value="MBA4602435.1"/>
    <property type="molecule type" value="Genomic_DNA"/>
</dbReference>
<reference evidence="8 9" key="1">
    <citation type="submission" date="2020-07" db="EMBL/GenBank/DDBJ databases">
        <title>Thermoactinomyces phylogeny.</title>
        <authorList>
            <person name="Dunlap C."/>
        </authorList>
    </citation>
    <scope>NUCLEOTIDE SEQUENCE [LARGE SCALE GENOMIC DNA]</scope>
    <source>
        <strain evidence="8 9">AMNI-1</strain>
    </source>
</reference>
<dbReference type="HAMAP" id="MF_00014">
    <property type="entry name" value="Ribosome_mat_RimM"/>
    <property type="match status" value="1"/>
</dbReference>
<dbReference type="InterPro" id="IPR011033">
    <property type="entry name" value="PRC_barrel-like_sf"/>
</dbReference>
<dbReference type="GO" id="GO:0042274">
    <property type="term" value="P:ribosomal small subunit biogenesis"/>
    <property type="evidence" value="ECO:0007669"/>
    <property type="project" value="UniProtKB-UniRule"/>
</dbReference>
<comment type="domain">
    <text evidence="5">The PRC barrel domain binds ribosomal protein uS19.</text>
</comment>
<evidence type="ECO:0000313" key="9">
    <source>
        <dbReference type="Proteomes" id="UP000538292"/>
    </source>
</evidence>
<comment type="subcellular location">
    <subcellularLocation>
        <location evidence="5">Cytoplasm</location>
    </subcellularLocation>
</comment>
<dbReference type="NCBIfam" id="TIGR02273">
    <property type="entry name" value="16S_RimM"/>
    <property type="match status" value="1"/>
</dbReference>
<evidence type="ECO:0000259" key="7">
    <source>
        <dbReference type="Pfam" id="PF24986"/>
    </source>
</evidence>
<protein>
    <recommendedName>
        <fullName evidence="5">Ribosome maturation factor RimM</fullName>
    </recommendedName>
</protein>
<dbReference type="Gene3D" id="2.40.30.60">
    <property type="entry name" value="RimM"/>
    <property type="match status" value="1"/>
</dbReference>
<dbReference type="AlphaFoldDB" id="A0A7W2AS90"/>
<accession>A0A7W2AS90</accession>
<dbReference type="InterPro" id="IPR011961">
    <property type="entry name" value="RimM"/>
</dbReference>
<evidence type="ECO:0000259" key="6">
    <source>
        <dbReference type="Pfam" id="PF01782"/>
    </source>
</evidence>
<keyword evidence="1 5" id="KW-0963">Cytoplasm</keyword>